<feature type="domain" description="GST N-terminal" evidence="1">
    <location>
        <begin position="1"/>
        <end position="81"/>
    </location>
</feature>
<gene>
    <name evidence="3" type="ordered locus">Rleg_5526</name>
</gene>
<dbReference type="PROSITE" id="PS50404">
    <property type="entry name" value="GST_NTER"/>
    <property type="match status" value="1"/>
</dbReference>
<proteinExistence type="predicted"/>
<dbReference type="InterPro" id="IPR004045">
    <property type="entry name" value="Glutathione_S-Trfase_N"/>
</dbReference>
<dbReference type="InterPro" id="IPR036249">
    <property type="entry name" value="Thioredoxin-like_sf"/>
</dbReference>
<organism evidence="3 4">
    <name type="scientific">Rhizobium leguminosarum bv. trifolii (strain WSM1325)</name>
    <dbReference type="NCBI Taxonomy" id="395491"/>
    <lineage>
        <taxon>Bacteria</taxon>
        <taxon>Pseudomonadati</taxon>
        <taxon>Pseudomonadota</taxon>
        <taxon>Alphaproteobacteria</taxon>
        <taxon>Hyphomicrobiales</taxon>
        <taxon>Rhizobiaceae</taxon>
        <taxon>Rhizobium/Agrobacterium group</taxon>
        <taxon>Rhizobium</taxon>
    </lineage>
</organism>
<dbReference type="CDD" id="cd03188">
    <property type="entry name" value="GST_C_Beta"/>
    <property type="match status" value="1"/>
</dbReference>
<dbReference type="SFLD" id="SFLDS00019">
    <property type="entry name" value="Glutathione_Transferase_(cytos"/>
    <property type="match status" value="1"/>
</dbReference>
<evidence type="ECO:0000259" key="1">
    <source>
        <dbReference type="PROSITE" id="PS50404"/>
    </source>
</evidence>
<evidence type="ECO:0000259" key="2">
    <source>
        <dbReference type="PROSITE" id="PS50405"/>
    </source>
</evidence>
<dbReference type="GO" id="GO:0016740">
    <property type="term" value="F:transferase activity"/>
    <property type="evidence" value="ECO:0007669"/>
    <property type="project" value="UniProtKB-KW"/>
</dbReference>
<feature type="domain" description="GST C-terminal" evidence="2">
    <location>
        <begin position="87"/>
        <end position="202"/>
    </location>
</feature>
<keyword evidence="3" id="KW-0808">Transferase</keyword>
<dbReference type="AlphaFoldDB" id="C6B8V4"/>
<dbReference type="PANTHER" id="PTHR44051">
    <property type="entry name" value="GLUTATHIONE S-TRANSFERASE-RELATED"/>
    <property type="match status" value="1"/>
</dbReference>
<dbReference type="NCBIfam" id="NF007831">
    <property type="entry name" value="PRK10542.1"/>
    <property type="match status" value="1"/>
</dbReference>
<geneLocation type="plasmid" evidence="3 4">
    <name>pR132503</name>
</geneLocation>
<dbReference type="CDD" id="cd03057">
    <property type="entry name" value="GST_N_Beta"/>
    <property type="match status" value="1"/>
</dbReference>
<evidence type="ECO:0000313" key="4">
    <source>
        <dbReference type="Proteomes" id="UP000002256"/>
    </source>
</evidence>
<sequence>MKLYQVPGACSTASRIVLEEAAIPIDLANVDLRSKILEDGTSYLDVNPKGQVPALVLDDGQILTEAAVIMQYVADQAPASGLLPPPGNFARYRVLEWTNYIATELHKTFSPLNRPNTPAEYRDQTRAMFLPRVFGVLDARLADSSYLAGETFTIADAYAFVVLGWAKKVELDLSAWPRIVAYLQRISERPSVQKILQGVSGH</sequence>
<reference evidence="3 4" key="1">
    <citation type="journal article" date="2010" name="Stand. Genomic Sci.">
        <title>Complete genome sequence of Rhizobium leguminosarum bv. trifolii strain WSM1325, an effective microsymbiont of annual Mediterranean clovers.</title>
        <authorList>
            <person name="Reeve W."/>
            <person name="O'Hara G."/>
            <person name="Chain P."/>
            <person name="Ardley J."/>
            <person name="Brau L."/>
            <person name="Nandesena K."/>
            <person name="Tiwari R."/>
            <person name="Copeland A."/>
            <person name="Nolan M."/>
            <person name="Han C."/>
            <person name="Brettin T."/>
            <person name="Land M."/>
            <person name="Ovchinikova G."/>
            <person name="Ivanova N."/>
            <person name="Mavromatis K."/>
            <person name="Markowitz V."/>
            <person name="Kyrpides N."/>
            <person name="Melino V."/>
            <person name="Denton M."/>
            <person name="Yates R."/>
            <person name="Howieson J."/>
        </authorList>
    </citation>
    <scope>NUCLEOTIDE SEQUENCE [LARGE SCALE GENOMIC DNA]</scope>
    <source>
        <strain evidence="4">WSM1325</strain>
        <plasmid evidence="4">Plasmid pR132503</plasmid>
    </source>
</reference>
<dbReference type="KEGG" id="rlg:Rleg_5526"/>
<dbReference type="PANTHER" id="PTHR44051:SF8">
    <property type="entry name" value="GLUTATHIONE S-TRANSFERASE GSTA"/>
    <property type="match status" value="1"/>
</dbReference>
<dbReference type="InterPro" id="IPR004046">
    <property type="entry name" value="GST_C"/>
</dbReference>
<dbReference type="SUPFAM" id="SSF47616">
    <property type="entry name" value="GST C-terminal domain-like"/>
    <property type="match status" value="1"/>
</dbReference>
<dbReference type="SFLD" id="SFLDG01150">
    <property type="entry name" value="Main.1:_Beta-like"/>
    <property type="match status" value="1"/>
</dbReference>
<dbReference type="HOGENOM" id="CLU_011226_6_1_5"/>
<dbReference type="Proteomes" id="UP000002256">
    <property type="component" value="Plasmid pR132503"/>
</dbReference>
<evidence type="ECO:0000313" key="3">
    <source>
        <dbReference type="EMBL" id="ACS60342.1"/>
    </source>
</evidence>
<keyword evidence="3" id="KW-0614">Plasmid</keyword>
<dbReference type="EMBL" id="CP001625">
    <property type="protein sequence ID" value="ACS60342.1"/>
    <property type="molecule type" value="Genomic_DNA"/>
</dbReference>
<dbReference type="Gene3D" id="3.40.30.10">
    <property type="entry name" value="Glutaredoxin"/>
    <property type="match status" value="1"/>
</dbReference>
<dbReference type="PROSITE" id="PS50405">
    <property type="entry name" value="GST_CTER"/>
    <property type="match status" value="1"/>
</dbReference>
<dbReference type="OrthoDB" id="7583243at2"/>
<protein>
    <submittedName>
        <fullName evidence="3">Glutathione S-transferase domain protein</fullName>
    </submittedName>
</protein>
<dbReference type="SUPFAM" id="SSF52833">
    <property type="entry name" value="Thioredoxin-like"/>
    <property type="match status" value="1"/>
</dbReference>
<dbReference type="Pfam" id="PF00043">
    <property type="entry name" value="GST_C"/>
    <property type="match status" value="1"/>
</dbReference>
<dbReference type="InterPro" id="IPR040079">
    <property type="entry name" value="Glutathione_S-Trfase"/>
</dbReference>
<accession>C6B8V4</accession>
<dbReference type="InterPro" id="IPR036282">
    <property type="entry name" value="Glutathione-S-Trfase_C_sf"/>
</dbReference>
<dbReference type="Gene3D" id="1.20.1050.10">
    <property type="match status" value="1"/>
</dbReference>
<dbReference type="InterPro" id="IPR010987">
    <property type="entry name" value="Glutathione-S-Trfase_C-like"/>
</dbReference>
<dbReference type="Pfam" id="PF13409">
    <property type="entry name" value="GST_N_2"/>
    <property type="match status" value="1"/>
</dbReference>
<dbReference type="SFLD" id="SFLDG00358">
    <property type="entry name" value="Main_(cytGST)"/>
    <property type="match status" value="1"/>
</dbReference>
<name>C6B8V4_RHILS</name>